<feature type="transmembrane region" description="Helical" evidence="1">
    <location>
        <begin position="84"/>
        <end position="111"/>
    </location>
</feature>
<keyword evidence="1" id="KW-0812">Transmembrane</keyword>
<dbReference type="EMBL" id="JAVDSW010000016">
    <property type="protein sequence ID" value="MDR6705614.1"/>
    <property type="molecule type" value="Genomic_DNA"/>
</dbReference>
<proteinExistence type="predicted"/>
<dbReference type="Pfam" id="PF07331">
    <property type="entry name" value="TctB"/>
    <property type="match status" value="1"/>
</dbReference>
<dbReference type="InterPro" id="IPR009936">
    <property type="entry name" value="DUF1468"/>
</dbReference>
<evidence type="ECO:0000259" key="2">
    <source>
        <dbReference type="Pfam" id="PF07331"/>
    </source>
</evidence>
<feature type="transmembrane region" description="Helical" evidence="1">
    <location>
        <begin position="7"/>
        <end position="30"/>
    </location>
</feature>
<evidence type="ECO:0000256" key="1">
    <source>
        <dbReference type="SAM" id="Phobius"/>
    </source>
</evidence>
<protein>
    <submittedName>
        <fullName evidence="3">Tricarboxylic transport membrane protein</fullName>
    </submittedName>
</protein>
<dbReference type="Proteomes" id="UP001265315">
    <property type="component" value="Unassembled WGS sequence"/>
</dbReference>
<evidence type="ECO:0000313" key="3">
    <source>
        <dbReference type="EMBL" id="MDR6705614.1"/>
    </source>
</evidence>
<evidence type="ECO:0000313" key="4">
    <source>
        <dbReference type="Proteomes" id="UP001265315"/>
    </source>
</evidence>
<sequence>MKSRNLELTAVALCVIALGVGVVIMTMQIAIPPTYAKVGPTIFPYTVGAALIGLGCLLFRDVFSGTWSCEATDEDADRPDLQPMMWVIGGLAINLVMISYVGFILASTAMFVFVAKAFGSRRLWLAAIVGFVLALLAYYGFARVLDLRMGSGLIEDLF</sequence>
<keyword evidence="1" id="KW-1133">Transmembrane helix</keyword>
<accession>A0AAW8M3U1</accession>
<keyword evidence="1" id="KW-0472">Membrane</keyword>
<feature type="transmembrane region" description="Helical" evidence="1">
    <location>
        <begin position="42"/>
        <end position="63"/>
    </location>
</feature>
<gene>
    <name evidence="3" type="ORF">J2W61_005489</name>
</gene>
<feature type="domain" description="DUF1468" evidence="2">
    <location>
        <begin position="10"/>
        <end position="148"/>
    </location>
</feature>
<reference evidence="3" key="1">
    <citation type="submission" date="2023-07" db="EMBL/GenBank/DDBJ databases">
        <title>Sorghum-associated microbial communities from plants grown in Nebraska, USA.</title>
        <authorList>
            <person name="Schachtman D."/>
        </authorList>
    </citation>
    <scope>NUCLEOTIDE SEQUENCE</scope>
    <source>
        <strain evidence="3">1457</strain>
    </source>
</reference>
<dbReference type="AlphaFoldDB" id="A0AAW8M3U1"/>
<comment type="caution">
    <text evidence="3">The sequence shown here is derived from an EMBL/GenBank/DDBJ whole genome shotgun (WGS) entry which is preliminary data.</text>
</comment>
<dbReference type="RefSeq" id="WP_111785464.1">
    <property type="nucleotide sequence ID" value="NZ_JAGIPD010000021.1"/>
</dbReference>
<organism evidence="3 4">
    <name type="scientific">Agrobacterium tumefaciens</name>
    <dbReference type="NCBI Taxonomy" id="358"/>
    <lineage>
        <taxon>Bacteria</taxon>
        <taxon>Pseudomonadati</taxon>
        <taxon>Pseudomonadota</taxon>
        <taxon>Alphaproteobacteria</taxon>
        <taxon>Hyphomicrobiales</taxon>
        <taxon>Rhizobiaceae</taxon>
        <taxon>Rhizobium/Agrobacterium group</taxon>
        <taxon>Agrobacterium</taxon>
        <taxon>Agrobacterium tumefaciens complex</taxon>
    </lineage>
</organism>
<name>A0AAW8M3U1_AGRTU</name>
<feature type="transmembrane region" description="Helical" evidence="1">
    <location>
        <begin position="123"/>
        <end position="141"/>
    </location>
</feature>